<gene>
    <name evidence="5" type="ORF">B9O19_02044</name>
</gene>
<evidence type="ECO:0000313" key="6">
    <source>
        <dbReference type="Proteomes" id="UP000235589"/>
    </source>
</evidence>
<dbReference type="InterPro" id="IPR051314">
    <property type="entry name" value="AAA_ATPase_RarA/MGS1/WRNIP1"/>
</dbReference>
<dbReference type="EMBL" id="CP020991">
    <property type="protein sequence ID" value="AUO20186.1"/>
    <property type="molecule type" value="Genomic_DNA"/>
</dbReference>
<evidence type="ECO:0000256" key="1">
    <source>
        <dbReference type="ARBA" id="ARBA00008959"/>
    </source>
</evidence>
<dbReference type="Gene3D" id="3.40.50.300">
    <property type="entry name" value="P-loop containing nucleotide triphosphate hydrolases"/>
    <property type="match status" value="1"/>
</dbReference>
<dbReference type="GO" id="GO:0000731">
    <property type="term" value="P:DNA synthesis involved in DNA repair"/>
    <property type="evidence" value="ECO:0007669"/>
    <property type="project" value="TreeGrafter"/>
</dbReference>
<keyword evidence="6" id="KW-1185">Reference proteome</keyword>
<evidence type="ECO:0000313" key="5">
    <source>
        <dbReference type="EMBL" id="AUO20186.1"/>
    </source>
</evidence>
<dbReference type="InterPro" id="IPR021886">
    <property type="entry name" value="MgsA_C"/>
</dbReference>
<dbReference type="GO" id="GO:0008047">
    <property type="term" value="F:enzyme activator activity"/>
    <property type="evidence" value="ECO:0007669"/>
    <property type="project" value="TreeGrafter"/>
</dbReference>
<dbReference type="InterPro" id="IPR003959">
    <property type="entry name" value="ATPase_AAA_core"/>
</dbReference>
<dbReference type="InterPro" id="IPR003593">
    <property type="entry name" value="AAA+_ATPase"/>
</dbReference>
<dbReference type="Pfam" id="PF00004">
    <property type="entry name" value="AAA"/>
    <property type="match status" value="1"/>
</dbReference>
<dbReference type="CDD" id="cd00009">
    <property type="entry name" value="AAA"/>
    <property type="match status" value="1"/>
</dbReference>
<accession>A0A2K9P4J8</accession>
<dbReference type="Proteomes" id="UP000235589">
    <property type="component" value="Chromosome"/>
</dbReference>
<dbReference type="GO" id="GO:0017116">
    <property type="term" value="F:single-stranded DNA helicase activity"/>
    <property type="evidence" value="ECO:0007669"/>
    <property type="project" value="TreeGrafter"/>
</dbReference>
<feature type="domain" description="AAA+ ATPase" evidence="4">
    <location>
        <begin position="51"/>
        <end position="167"/>
    </location>
</feature>
<dbReference type="Gene3D" id="1.10.3710.10">
    <property type="entry name" value="DNA polymerase III clamp loader subunits, C-terminal domain"/>
    <property type="match status" value="1"/>
</dbReference>
<dbReference type="Gene3D" id="1.20.272.10">
    <property type="match status" value="1"/>
</dbReference>
<evidence type="ECO:0000259" key="4">
    <source>
        <dbReference type="SMART" id="SM00382"/>
    </source>
</evidence>
<dbReference type="SUPFAM" id="SSF52540">
    <property type="entry name" value="P-loop containing nucleoside triphosphate hydrolases"/>
    <property type="match status" value="1"/>
</dbReference>
<comment type="similarity">
    <text evidence="1">Belongs to the AAA ATPase family. RarA/MGS1/WRNIP1 subfamily.</text>
</comment>
<dbReference type="AlphaFoldDB" id="A0A2K9P4J8"/>
<dbReference type="SUPFAM" id="SSF48019">
    <property type="entry name" value="post-AAA+ oligomerization domain-like"/>
    <property type="match status" value="1"/>
</dbReference>
<keyword evidence="3" id="KW-0067">ATP-binding</keyword>
<name>A0A2K9P4J8_9FIRM</name>
<dbReference type="GO" id="GO:0005524">
    <property type="term" value="F:ATP binding"/>
    <property type="evidence" value="ECO:0007669"/>
    <property type="project" value="UniProtKB-KW"/>
</dbReference>
<keyword evidence="2" id="KW-0547">Nucleotide-binding</keyword>
<dbReference type="GO" id="GO:0006261">
    <property type="term" value="P:DNA-templated DNA replication"/>
    <property type="evidence" value="ECO:0007669"/>
    <property type="project" value="TreeGrafter"/>
</dbReference>
<dbReference type="InterPro" id="IPR027417">
    <property type="entry name" value="P-loop_NTPase"/>
</dbReference>
<dbReference type="KEGG" id="mpec:B9O19_02044"/>
<dbReference type="Pfam" id="PF16193">
    <property type="entry name" value="AAA_assoc_2"/>
    <property type="match status" value="1"/>
</dbReference>
<dbReference type="Pfam" id="PF12002">
    <property type="entry name" value="MgsA_C"/>
    <property type="match status" value="1"/>
</dbReference>
<dbReference type="GO" id="GO:0003677">
    <property type="term" value="F:DNA binding"/>
    <property type="evidence" value="ECO:0007669"/>
    <property type="project" value="InterPro"/>
</dbReference>
<dbReference type="PANTHER" id="PTHR13779:SF7">
    <property type="entry name" value="ATPASE WRNIP1"/>
    <property type="match status" value="1"/>
</dbReference>
<dbReference type="GO" id="GO:0016887">
    <property type="term" value="F:ATP hydrolysis activity"/>
    <property type="evidence" value="ECO:0007669"/>
    <property type="project" value="InterPro"/>
</dbReference>
<dbReference type="InterPro" id="IPR008921">
    <property type="entry name" value="DNA_pol3_clamp-load_cplx_C"/>
</dbReference>
<organism evidence="5 6">
    <name type="scientific">Monoglobus pectinilyticus</name>
    <dbReference type="NCBI Taxonomy" id="1981510"/>
    <lineage>
        <taxon>Bacteria</taxon>
        <taxon>Bacillati</taxon>
        <taxon>Bacillota</taxon>
        <taxon>Clostridia</taxon>
        <taxon>Monoglobales</taxon>
        <taxon>Monoglobaceae</taxon>
        <taxon>Monoglobus</taxon>
    </lineage>
</organism>
<dbReference type="PANTHER" id="PTHR13779">
    <property type="entry name" value="WERNER HELICASE-INTERACTING PROTEIN 1 FAMILY MEMBER"/>
    <property type="match status" value="1"/>
</dbReference>
<evidence type="ECO:0000256" key="2">
    <source>
        <dbReference type="ARBA" id="ARBA00022741"/>
    </source>
</evidence>
<evidence type="ECO:0000256" key="3">
    <source>
        <dbReference type="ARBA" id="ARBA00022840"/>
    </source>
</evidence>
<dbReference type="SMART" id="SM00382">
    <property type="entry name" value="AAA"/>
    <property type="match status" value="1"/>
</dbReference>
<dbReference type="InterPro" id="IPR032423">
    <property type="entry name" value="AAA_assoc_2"/>
</dbReference>
<protein>
    <submittedName>
        <fullName evidence="5">ATPase, AAA family</fullName>
    </submittedName>
</protein>
<dbReference type="FunFam" id="1.20.272.10:FF:000001">
    <property type="entry name" value="Putative AAA family ATPase"/>
    <property type="match status" value="1"/>
</dbReference>
<dbReference type="Gene3D" id="1.10.8.60">
    <property type="match status" value="1"/>
</dbReference>
<sequence>MFRLFVTNTHSMLNNKPLADRLRPTTLDEVVGQQHILGKNRILRNIIESGNIPNMIFYGLSGTGKTTVANIAAKSSNKALYRLNATNASVSDIKNIVRESDGLFGQNGILLYLDEIQNFNKKQQQSLLEYTENGKITLIASTTENPYFYIYNAILSRSTVFEFKPLTPDDISVALERGLEKIQTDDFPDTKIICEDGVMRHLAEKAGGDVRKALNSLELAVMYTPPDSEGNLKITMELAEQCTQKKSFKFDKKGDSQYDVMSALQKSIRGSDPDAAVHYLARLVEADDIQSICRRLMVIACEDIGLAYPQAITIVKACVDSALMLGFPEARIPLAEAAVLLATAPKSNSAYMAINNAIRDIETIDTGSIPRQLQNKHYDGEGNAEKGQNYLYPHDYPNHYVVQQYLPDNIKDKKYYEYANNKNEQAAKEYWDKIKKNAK</sequence>
<proteinExistence type="inferred from homology"/>
<reference evidence="5 6" key="1">
    <citation type="submission" date="2017-04" db="EMBL/GenBank/DDBJ databases">
        <title>Monoglobus pectinilyticus 14 draft genome.</title>
        <authorList>
            <person name="Kim C."/>
            <person name="Rosendale D.I."/>
            <person name="Kelly W.J."/>
            <person name="Tannock G.W."/>
            <person name="Patchett M.L."/>
            <person name="Jordens J.Z."/>
        </authorList>
    </citation>
    <scope>NUCLEOTIDE SEQUENCE [LARGE SCALE GENOMIC DNA]</scope>
    <source>
        <strain evidence="5 6">14</strain>
    </source>
</reference>
<dbReference type="CDD" id="cd18139">
    <property type="entry name" value="HLD_clamp_RarA"/>
    <property type="match status" value="1"/>
</dbReference>